<dbReference type="EMBL" id="WTYH01000001">
    <property type="protein sequence ID" value="MXO94635.1"/>
    <property type="molecule type" value="Genomic_DNA"/>
</dbReference>
<dbReference type="AlphaFoldDB" id="A0A845A3E0"/>
<protein>
    <submittedName>
        <fullName evidence="1">DUF1491 family protein</fullName>
    </submittedName>
</protein>
<dbReference type="InterPro" id="IPR009964">
    <property type="entry name" value="DUF1491"/>
</dbReference>
<proteinExistence type="predicted"/>
<accession>A0A845A3E0</accession>
<dbReference type="RefSeq" id="WP_131451254.1">
    <property type="nucleotide sequence ID" value="NZ_BMJK01000001.1"/>
</dbReference>
<sequence length="113" mass="12712">MDQRLPAHLEVSGLVRQVQAAGGFAMVLAKGERDAGTLLIICCENGTKLRAYERMPQSDGSRKWTLAKCEDPENRREFSDWYGRRQQQDSDLWIVEIDVANAERFLDGGIAQG</sequence>
<comment type="caution">
    <text evidence="1">The sequence shown here is derived from an EMBL/GenBank/DDBJ whole genome shotgun (WGS) entry which is preliminary data.</text>
</comment>
<keyword evidence="2" id="KW-1185">Reference proteome</keyword>
<gene>
    <name evidence="1" type="ORF">GRI62_13605</name>
</gene>
<evidence type="ECO:0000313" key="1">
    <source>
        <dbReference type="EMBL" id="MXO94635.1"/>
    </source>
</evidence>
<evidence type="ECO:0000313" key="2">
    <source>
        <dbReference type="Proteomes" id="UP000460626"/>
    </source>
</evidence>
<dbReference type="Gene3D" id="3.40.1530.20">
    <property type="entry name" value="Protein of unknown function (DUF1491)"/>
    <property type="match status" value="1"/>
</dbReference>
<name>A0A845A3E0_9SPHN</name>
<dbReference type="Pfam" id="PF07372">
    <property type="entry name" value="DUF1491"/>
    <property type="match status" value="1"/>
</dbReference>
<dbReference type="OrthoDB" id="9809136at2"/>
<dbReference type="Proteomes" id="UP000460626">
    <property type="component" value="Unassembled WGS sequence"/>
</dbReference>
<reference evidence="1 2" key="1">
    <citation type="submission" date="2019-12" db="EMBL/GenBank/DDBJ databases">
        <title>Genomic-based taxomic classification of the family Erythrobacteraceae.</title>
        <authorList>
            <person name="Xu L."/>
        </authorList>
    </citation>
    <scope>NUCLEOTIDE SEQUENCE [LARGE SCALE GENOMIC DNA]</scope>
    <source>
        <strain evidence="1 2">RC4-10-4</strain>
    </source>
</reference>
<organism evidence="1 2">
    <name type="scientific">Aurantiacibacter arachoides</name>
    <dbReference type="NCBI Taxonomy" id="1850444"/>
    <lineage>
        <taxon>Bacteria</taxon>
        <taxon>Pseudomonadati</taxon>
        <taxon>Pseudomonadota</taxon>
        <taxon>Alphaproteobacteria</taxon>
        <taxon>Sphingomonadales</taxon>
        <taxon>Erythrobacteraceae</taxon>
        <taxon>Aurantiacibacter</taxon>
    </lineage>
</organism>